<reference evidence="2" key="1">
    <citation type="submission" date="2020-05" db="EMBL/GenBank/DDBJ databases">
        <authorList>
            <person name="Chiriac C."/>
            <person name="Salcher M."/>
            <person name="Ghai R."/>
            <person name="Kavagutti S V."/>
        </authorList>
    </citation>
    <scope>NUCLEOTIDE SEQUENCE</scope>
</reference>
<proteinExistence type="predicted"/>
<evidence type="ECO:0000256" key="1">
    <source>
        <dbReference type="SAM" id="MobiDB-lite"/>
    </source>
</evidence>
<name>A0A6J5RYN4_9CAUD</name>
<feature type="region of interest" description="Disordered" evidence="1">
    <location>
        <begin position="133"/>
        <end position="155"/>
    </location>
</feature>
<accession>A0A6J5RYN4</accession>
<dbReference type="EMBL" id="LR797285">
    <property type="protein sequence ID" value="CAB4199426.1"/>
    <property type="molecule type" value="Genomic_DNA"/>
</dbReference>
<sequence length="155" mass="16724">MGSFRQLSVRRAADTRTITIADKPVTVEAKDWLGEGESITFWGVLPHGVVQDMIAAGSAAKIDKTGVMGEMQWDTAAALRARIIGGIVDWRLFDESGMIVAWVPSQAKDLLDGLANPVYQYLMSEIGKESPKMLSEVNENAEDDGGKPGETLGEA</sequence>
<organism evidence="2">
    <name type="scientific">uncultured Caudovirales phage</name>
    <dbReference type="NCBI Taxonomy" id="2100421"/>
    <lineage>
        <taxon>Viruses</taxon>
        <taxon>Duplodnaviria</taxon>
        <taxon>Heunggongvirae</taxon>
        <taxon>Uroviricota</taxon>
        <taxon>Caudoviricetes</taxon>
        <taxon>Peduoviridae</taxon>
        <taxon>Maltschvirus</taxon>
        <taxon>Maltschvirus maltsch</taxon>
    </lineage>
</organism>
<gene>
    <name evidence="2" type="ORF">UFOVP1336_36</name>
</gene>
<evidence type="ECO:0000313" key="2">
    <source>
        <dbReference type="EMBL" id="CAB4199426.1"/>
    </source>
</evidence>
<protein>
    <submittedName>
        <fullName evidence="2">Uncharacterized protein</fullName>
    </submittedName>
</protein>